<feature type="domain" description="Glycosyl transferase family 51" evidence="10">
    <location>
        <begin position="152"/>
        <end position="337"/>
    </location>
</feature>
<name>A0AAW3F6N6_BURGA</name>
<dbReference type="Gene3D" id="1.10.3810.10">
    <property type="entry name" value="Biosynthetic peptidoglycan transglycosylase-like"/>
    <property type="match status" value="1"/>
</dbReference>
<dbReference type="Pfam" id="PF00912">
    <property type="entry name" value="Transgly"/>
    <property type="match status" value="1"/>
</dbReference>
<evidence type="ECO:0000313" key="13">
    <source>
        <dbReference type="Proteomes" id="UP000029590"/>
    </source>
</evidence>
<dbReference type="Proteomes" id="UP001059745">
    <property type="component" value="Chromosome 1"/>
</dbReference>
<accession>A0AAW3F6N6</accession>
<evidence type="ECO:0000256" key="2">
    <source>
        <dbReference type="ARBA" id="ARBA00022645"/>
    </source>
</evidence>
<dbReference type="GO" id="GO:0009252">
    <property type="term" value="P:peptidoglycan biosynthetic process"/>
    <property type="evidence" value="ECO:0007669"/>
    <property type="project" value="TreeGrafter"/>
</dbReference>
<evidence type="ECO:0000256" key="8">
    <source>
        <dbReference type="ARBA" id="ARBA00049902"/>
    </source>
</evidence>
<dbReference type="Proteomes" id="UP000029590">
    <property type="component" value="Unassembled WGS sequence"/>
</dbReference>
<dbReference type="GO" id="GO:0004180">
    <property type="term" value="F:carboxypeptidase activity"/>
    <property type="evidence" value="ECO:0007669"/>
    <property type="project" value="UniProtKB-KW"/>
</dbReference>
<keyword evidence="3" id="KW-0645">Protease</keyword>
<evidence type="ECO:0000256" key="7">
    <source>
        <dbReference type="ARBA" id="ARBA00044770"/>
    </source>
</evidence>
<dbReference type="PANTHER" id="PTHR32282:SF24">
    <property type="entry name" value="GLYCOSYL TRANSFERASE FAMILY 51 DOMAIN-CONTAINING PROTEIN"/>
    <property type="match status" value="1"/>
</dbReference>
<dbReference type="EMBL" id="JPGG01000015">
    <property type="protein sequence ID" value="KGC16499.1"/>
    <property type="molecule type" value="Genomic_DNA"/>
</dbReference>
<dbReference type="AlphaFoldDB" id="A0AAW3F6N6"/>
<dbReference type="PANTHER" id="PTHR32282">
    <property type="entry name" value="BINDING PROTEIN TRANSPEPTIDASE, PUTATIVE-RELATED"/>
    <property type="match status" value="1"/>
</dbReference>
<dbReference type="GO" id="GO:0008955">
    <property type="term" value="F:peptidoglycan glycosyltransferase activity"/>
    <property type="evidence" value="ECO:0007669"/>
    <property type="project" value="UniProtKB-EC"/>
</dbReference>
<evidence type="ECO:0000256" key="4">
    <source>
        <dbReference type="ARBA" id="ARBA00022676"/>
    </source>
</evidence>
<dbReference type="Gene3D" id="3.40.710.10">
    <property type="entry name" value="DD-peptidase/beta-lactamase superfamily"/>
    <property type="match status" value="1"/>
</dbReference>
<reference evidence="11 13" key="1">
    <citation type="submission" date="2014-04" db="EMBL/GenBank/DDBJ databases">
        <authorList>
            <person name="Bishop-Lilly K.A."/>
            <person name="Broomall S.M."/>
            <person name="Chain P.S."/>
            <person name="Chertkov O."/>
            <person name="Coyne S.R."/>
            <person name="Daligault H.E."/>
            <person name="Davenport K.W."/>
            <person name="Erkkila T."/>
            <person name="Frey K.G."/>
            <person name="Gibbons H.S."/>
            <person name="Gu W."/>
            <person name="Jaissle J."/>
            <person name="Johnson S.L."/>
            <person name="Koroleva G.I."/>
            <person name="Ladner J.T."/>
            <person name="Lo C.-C."/>
            <person name="Minogue T.D."/>
            <person name="Munk C."/>
            <person name="Palacios G.F."/>
            <person name="Redden C.L."/>
            <person name="Rosenzweig C.N."/>
            <person name="Scholz M.B."/>
            <person name="Teshima H."/>
            <person name="Xu Y."/>
        </authorList>
    </citation>
    <scope>NUCLEOTIDE SEQUENCE [LARGE SCALE GENOMIC DNA]</scope>
    <source>
        <strain evidence="11">Gladioli</strain>
        <strain evidence="13">gladioli</strain>
    </source>
</reference>
<dbReference type="InterPro" id="IPR023346">
    <property type="entry name" value="Lysozyme-like_dom_sf"/>
</dbReference>
<dbReference type="InterPro" id="IPR012338">
    <property type="entry name" value="Beta-lactam/transpept-like"/>
</dbReference>
<comment type="pathway">
    <text evidence="1">Cell wall biogenesis; peptidoglycan biosynthesis.</text>
</comment>
<dbReference type="SUPFAM" id="SSF53955">
    <property type="entry name" value="Lysozyme-like"/>
    <property type="match status" value="1"/>
</dbReference>
<sequence>MNRPVIRIPLRATSPVPVWKRVKWLLIAAVLIALVVVVRLCQIEFATSRWQARYLSSLASDVGYTVGDGPSDSIRYPLDGPYDTRLGYSQLPAFEQRLAARGYSIAAQARDSERLLSLADEGLFLPYDEKDQAGLTLRDASGAPIYDATFPHRVYTDFDAIPPLVVRSLLFIEDRYLLDPDAPNRNPAIDWRRFGRALADQALRFVNRHQSTPGGSTLATQIEKFRHSPDGRTATPPEKLRQIASASIRAYLDGPQTMPARRQIVVRYLNSVPLAARAHVGEVTGLGDGLAAWYGRDFREVNRILSAPPSDANRDEQALAYREVLSLLIAQRAPSFFLNRGYADLQKLTDSYLRLLATEGAISPALRDAALAARIERHAAPPPPAEASYVTRKAVTSTRSRLLGALGLSSVYQLDRLDLDATVTLDNAVQQAVADKLAAVTTRDGAREAGLVGFQMLRPGDDPSKISYSFTLYERQGGANLLRVQTDSVDQPFDVNRGARLNLGSTAKMRTVVTYLQIVSRLHHDYAGMSNEELKRVQPDPQDALTRWALDYLANTRERSLTAMLDAALDRKYSASAGETFYTGGGAQTFTNFDKSENGQILTIRLAFRNSVNLVFVRMMRDIVRYEMIQTSGLSSQWLGDPALRAQYLGQFVDQESRVYVKRFYTKYAGKPADDALALMLKTVRKTPPKVATVLRSVAPEAPRPWFDANMRGALKNTPAAGLTDEDLGKLYAKYGADRFNLNDRAYIASVHPLALWTLAYLREHPDATLDTVQNASHDVRIAAYSWLYKTRYHATQDRRIRRMVELRAYQEIGRSWQALGYPFAALTPSYAAAIGASGDQPDSLARLIGLIGNGGAQMPTESIARLDFAKDTPYETRFVHAGTPPHQLISPEIAAAVQPMLRDVVANGTGKRLAQGLSFSDGKTLEVYGKTGTGDQRFNVYAPGARLIESRKVNRSATFVFGIGDRFFGVLTANAHEPYAARYEYTSALAVQLLKSLTPALQPLVDAPPRPIDATTKADKGARPAQLSGNGAGSAGKAVPAMAAAKAAAQG</sequence>
<dbReference type="KEGG" id="bgo:BM43_874"/>
<proteinExistence type="predicted"/>
<gene>
    <name evidence="11" type="ORF">DM48_4771</name>
    <name evidence="12" type="ORF">NYZ96_16250</name>
</gene>
<comment type="catalytic activity">
    <reaction evidence="8">
        <text>[GlcNAc-(1-&gt;4)-Mur2Ac(oyl-L-Ala-gamma-D-Glu-L-Lys-D-Ala-D-Ala)](n)-di-trans,octa-cis-undecaprenyl diphosphate + beta-D-GlcNAc-(1-&gt;4)-Mur2Ac(oyl-L-Ala-gamma-D-Glu-L-Lys-D-Ala-D-Ala)-di-trans,octa-cis-undecaprenyl diphosphate = [GlcNAc-(1-&gt;4)-Mur2Ac(oyl-L-Ala-gamma-D-Glu-L-Lys-D-Ala-D-Ala)](n+1)-di-trans,octa-cis-undecaprenyl diphosphate + di-trans,octa-cis-undecaprenyl diphosphate + H(+)</text>
        <dbReference type="Rhea" id="RHEA:23708"/>
        <dbReference type="Rhea" id="RHEA-COMP:9602"/>
        <dbReference type="Rhea" id="RHEA-COMP:9603"/>
        <dbReference type="ChEBI" id="CHEBI:15378"/>
        <dbReference type="ChEBI" id="CHEBI:58405"/>
        <dbReference type="ChEBI" id="CHEBI:60033"/>
        <dbReference type="ChEBI" id="CHEBI:78435"/>
        <dbReference type="EC" id="2.4.99.28"/>
    </reaction>
</comment>
<evidence type="ECO:0000256" key="6">
    <source>
        <dbReference type="ARBA" id="ARBA00023268"/>
    </source>
</evidence>
<evidence type="ECO:0000313" key="11">
    <source>
        <dbReference type="EMBL" id="KGC16499.1"/>
    </source>
</evidence>
<dbReference type="GO" id="GO:0006508">
    <property type="term" value="P:proteolysis"/>
    <property type="evidence" value="ECO:0007669"/>
    <property type="project" value="UniProtKB-KW"/>
</dbReference>
<evidence type="ECO:0000259" key="10">
    <source>
        <dbReference type="Pfam" id="PF00912"/>
    </source>
</evidence>
<keyword evidence="6" id="KW-0511">Multifunctional enzyme</keyword>
<reference evidence="12" key="2">
    <citation type="submission" date="2022-09" db="EMBL/GenBank/DDBJ databases">
        <title>Genomic of Burkholderia gladioli.</title>
        <authorList>
            <person name="Wu H."/>
        </authorList>
    </citation>
    <scope>NUCLEOTIDE SEQUENCE</scope>
    <source>
        <strain evidence="12">ZN-S4</strain>
    </source>
</reference>
<dbReference type="GO" id="GO:0030288">
    <property type="term" value="C:outer membrane-bounded periplasmic space"/>
    <property type="evidence" value="ECO:0007669"/>
    <property type="project" value="TreeGrafter"/>
</dbReference>
<dbReference type="InterPro" id="IPR036950">
    <property type="entry name" value="PBP_transglycosylase"/>
</dbReference>
<organism evidence="11 13">
    <name type="scientific">Burkholderia gladioli</name>
    <name type="common">Pseudomonas marginata</name>
    <name type="synonym">Phytomonas marginata</name>
    <dbReference type="NCBI Taxonomy" id="28095"/>
    <lineage>
        <taxon>Bacteria</taxon>
        <taxon>Pseudomonadati</taxon>
        <taxon>Pseudomonadota</taxon>
        <taxon>Betaproteobacteria</taxon>
        <taxon>Burkholderiales</taxon>
        <taxon>Burkholderiaceae</taxon>
        <taxon>Burkholderia</taxon>
    </lineage>
</organism>
<feature type="region of interest" description="Disordered" evidence="9">
    <location>
        <begin position="1009"/>
        <end position="1038"/>
    </location>
</feature>
<dbReference type="EC" id="2.4.99.28" evidence="7"/>
<evidence type="ECO:0000313" key="12">
    <source>
        <dbReference type="EMBL" id="UWX69731.1"/>
    </source>
</evidence>
<evidence type="ECO:0000256" key="9">
    <source>
        <dbReference type="SAM" id="MobiDB-lite"/>
    </source>
</evidence>
<protein>
    <recommendedName>
        <fullName evidence="7">peptidoglycan glycosyltransferase</fullName>
        <ecNumber evidence="7">2.4.99.28</ecNumber>
    </recommendedName>
</protein>
<dbReference type="SUPFAM" id="SSF56601">
    <property type="entry name" value="beta-lactamase/transpeptidase-like"/>
    <property type="match status" value="1"/>
</dbReference>
<keyword evidence="4" id="KW-0328">Glycosyltransferase</keyword>
<dbReference type="InterPro" id="IPR050396">
    <property type="entry name" value="Glycosyltr_51/Transpeptidase"/>
</dbReference>
<evidence type="ECO:0000256" key="3">
    <source>
        <dbReference type="ARBA" id="ARBA00022670"/>
    </source>
</evidence>
<dbReference type="InterPro" id="IPR001264">
    <property type="entry name" value="Glyco_trans_51"/>
</dbReference>
<keyword evidence="2" id="KW-0121">Carboxypeptidase</keyword>
<dbReference type="RefSeq" id="WP_036049271.1">
    <property type="nucleotide sequence ID" value="NZ_CADEVY010000003.1"/>
</dbReference>
<keyword evidence="3" id="KW-0378">Hydrolase</keyword>
<evidence type="ECO:0000256" key="5">
    <source>
        <dbReference type="ARBA" id="ARBA00022679"/>
    </source>
</evidence>
<dbReference type="EMBL" id="CP104214">
    <property type="protein sequence ID" value="UWX69731.1"/>
    <property type="molecule type" value="Genomic_DNA"/>
</dbReference>
<keyword evidence="5" id="KW-0808">Transferase</keyword>
<evidence type="ECO:0000256" key="1">
    <source>
        <dbReference type="ARBA" id="ARBA00004752"/>
    </source>
</evidence>